<accession>N8XFQ9</accession>
<dbReference type="PATRIC" id="fig|1217651.3.peg.786"/>
<dbReference type="Proteomes" id="UP000013270">
    <property type="component" value="Unassembled WGS sequence"/>
</dbReference>
<comment type="caution">
    <text evidence="2">The sequence shown here is derived from an EMBL/GenBank/DDBJ whole genome shotgun (WGS) entry which is preliminary data.</text>
</comment>
<reference evidence="2 3" key="1">
    <citation type="submission" date="2013-02" db="EMBL/GenBank/DDBJ databases">
        <title>The Genome Sequence of Acinetobacter bereziniae NIPH 3.</title>
        <authorList>
            <consortium name="The Broad Institute Genome Sequencing Platform"/>
            <consortium name="The Broad Institute Genome Sequencing Center for Infectious Disease"/>
            <person name="Cerqueira G."/>
            <person name="Feldgarden M."/>
            <person name="Courvalin P."/>
            <person name="Perichon B."/>
            <person name="Grillot-Courvalin C."/>
            <person name="Clermont D."/>
            <person name="Rocha E."/>
            <person name="Yoon E.-J."/>
            <person name="Nemec A."/>
            <person name="Walker B."/>
            <person name="Young S.K."/>
            <person name="Zeng Q."/>
            <person name="Gargeya S."/>
            <person name="Fitzgerald M."/>
            <person name="Haas B."/>
            <person name="Abouelleil A."/>
            <person name="Alvarado L."/>
            <person name="Arachchi H.M."/>
            <person name="Berlin A.M."/>
            <person name="Chapman S.B."/>
            <person name="Dewar J."/>
            <person name="Goldberg J."/>
            <person name="Griggs A."/>
            <person name="Gujja S."/>
            <person name="Hansen M."/>
            <person name="Howarth C."/>
            <person name="Imamovic A."/>
            <person name="Larimer J."/>
            <person name="McCowan C."/>
            <person name="Murphy C."/>
            <person name="Neiman D."/>
            <person name="Pearson M."/>
            <person name="Priest M."/>
            <person name="Roberts A."/>
            <person name="Saif S."/>
            <person name="Shea T."/>
            <person name="Sisk P."/>
            <person name="Sykes S."/>
            <person name="Wortman J."/>
            <person name="Nusbaum C."/>
            <person name="Birren B."/>
        </authorList>
    </citation>
    <scope>NUCLEOTIDE SEQUENCE [LARGE SCALE GENOMIC DNA]</scope>
    <source>
        <strain evidence="2 3">NIPH 3</strain>
    </source>
</reference>
<dbReference type="HOGENOM" id="CLU_097049_0_0_6"/>
<feature type="transmembrane region" description="Helical" evidence="1">
    <location>
        <begin position="137"/>
        <end position="157"/>
    </location>
</feature>
<dbReference type="RefSeq" id="WP_004828606.1">
    <property type="nucleotide sequence ID" value="NZ_KB849466.1"/>
</dbReference>
<sequence>MTKMLVIEGVINNLKVEDSKIHPLKNLDKDALGASVLGTLTASSLLTTNAPIMLMAAQGISAKTFTAEINGYPIIGQFTTVKFKEDTPLVAVISIEKVKGRYLVYSILDPQSGLLYMMYEMGRSISSSIKAILLKSFYLSLSFLIFIIFFSIISNFLSETKISLTIELFIYYLLVAFSSSFLVILVIMFLSLYKAYKVAGTISEQIFKKLNFEKVKQQDFYHDFDVEDGVHLSVMEYRKSLIGKDPYPEDYFKKKNNQNVGN</sequence>
<protein>
    <submittedName>
        <fullName evidence="2">Uncharacterized protein</fullName>
    </submittedName>
</protein>
<proteinExistence type="predicted"/>
<keyword evidence="1" id="KW-0812">Transmembrane</keyword>
<feature type="transmembrane region" description="Helical" evidence="1">
    <location>
        <begin position="169"/>
        <end position="193"/>
    </location>
</feature>
<keyword evidence="1" id="KW-1133">Transmembrane helix</keyword>
<dbReference type="InterPro" id="IPR048130">
    <property type="entry name" value="T6SS_ExIF-like"/>
</dbReference>
<evidence type="ECO:0000313" key="3">
    <source>
        <dbReference type="Proteomes" id="UP000013270"/>
    </source>
</evidence>
<name>N8XFQ9_ACIBZ</name>
<organism evidence="2 3">
    <name type="scientific">Acinetobacter bereziniae NIPH 3</name>
    <dbReference type="NCBI Taxonomy" id="1217651"/>
    <lineage>
        <taxon>Bacteria</taxon>
        <taxon>Pseudomonadati</taxon>
        <taxon>Pseudomonadota</taxon>
        <taxon>Gammaproteobacteria</taxon>
        <taxon>Moraxellales</taxon>
        <taxon>Moraxellaceae</taxon>
        <taxon>Acinetobacter</taxon>
    </lineage>
</organism>
<dbReference type="EMBL" id="APPK01000019">
    <property type="protein sequence ID" value="ENV23111.1"/>
    <property type="molecule type" value="Genomic_DNA"/>
</dbReference>
<dbReference type="NCBIfam" id="NF041560">
    <property type="entry name" value="T6SS_Burk_ExIF"/>
    <property type="match status" value="1"/>
</dbReference>
<keyword evidence="1" id="KW-0472">Membrane</keyword>
<gene>
    <name evidence="2" type="ORF">F963_00816</name>
</gene>
<dbReference type="AlphaFoldDB" id="N8XFQ9"/>
<evidence type="ECO:0000313" key="2">
    <source>
        <dbReference type="EMBL" id="ENV23111.1"/>
    </source>
</evidence>
<evidence type="ECO:0000256" key="1">
    <source>
        <dbReference type="SAM" id="Phobius"/>
    </source>
</evidence>